<accession>A0A7S0BNW2</accession>
<protein>
    <recommendedName>
        <fullName evidence="3">SMP-30/Gluconolactonase/LRE-like region domain-containing protein</fullName>
    </recommendedName>
</protein>
<feature type="chain" id="PRO_5030943688" description="SMP-30/Gluconolactonase/LRE-like region domain-containing protein" evidence="1">
    <location>
        <begin position="18"/>
        <end position="350"/>
    </location>
</feature>
<keyword evidence="1" id="KW-0732">Signal</keyword>
<proteinExistence type="predicted"/>
<evidence type="ECO:0000313" key="2">
    <source>
        <dbReference type="EMBL" id="CAD8399379.1"/>
    </source>
</evidence>
<name>A0A7S0BNW2_9RHOD</name>
<dbReference type="SUPFAM" id="SSF63825">
    <property type="entry name" value="YWTD domain"/>
    <property type="match status" value="1"/>
</dbReference>
<reference evidence="2" key="1">
    <citation type="submission" date="2021-01" db="EMBL/GenBank/DDBJ databases">
        <authorList>
            <person name="Corre E."/>
            <person name="Pelletier E."/>
            <person name="Niang G."/>
            <person name="Scheremetjew M."/>
            <person name="Finn R."/>
            <person name="Kale V."/>
            <person name="Holt S."/>
            <person name="Cochrane G."/>
            <person name="Meng A."/>
            <person name="Brown T."/>
            <person name="Cohen L."/>
        </authorList>
    </citation>
    <scope>NUCLEOTIDE SEQUENCE</scope>
    <source>
        <strain evidence="2">UTEX LB 2760</strain>
    </source>
</reference>
<feature type="signal peptide" evidence="1">
    <location>
        <begin position="1"/>
        <end position="17"/>
    </location>
</feature>
<dbReference type="InterPro" id="IPR015943">
    <property type="entry name" value="WD40/YVTN_repeat-like_dom_sf"/>
</dbReference>
<dbReference type="AlphaFoldDB" id="A0A7S0BNW2"/>
<evidence type="ECO:0008006" key="3">
    <source>
        <dbReference type="Google" id="ProtNLM"/>
    </source>
</evidence>
<dbReference type="EMBL" id="HBEK01017166">
    <property type="protein sequence ID" value="CAD8399379.1"/>
    <property type="molecule type" value="Transcribed_RNA"/>
</dbReference>
<organism evidence="2">
    <name type="scientific">Rhodosorus marinus</name>
    <dbReference type="NCBI Taxonomy" id="101924"/>
    <lineage>
        <taxon>Eukaryota</taxon>
        <taxon>Rhodophyta</taxon>
        <taxon>Stylonematophyceae</taxon>
        <taxon>Stylonematales</taxon>
        <taxon>Stylonemataceae</taxon>
        <taxon>Rhodosorus</taxon>
    </lineage>
</organism>
<sequence length="350" mass="38040">MKLTAVLVLCILGIAHANLIAVAVRGAGTLDIIDPLSSTVVNSLPAGVLPGYVTNIGRNIYSSDSGSEYIYRFYVNDNNTVVENGRIPVRGCEGGFHMISTQDFTTRRFLAVTCSGSKNTFIVNPENTAVKQIIPVPKFPSWIDSSTAEPHDVVLNGRFIYITYLKLVSLDPKRPNPGFVVQYNAFTYEELNRVRTVSDPHVNAAGSSDLFVAAQSGTVAEGTAYQVNPTSMDIVEEFQTRWTSSAHGIVVSPDLERLYVGNIINQEVGIVTFDLTVYPMKKLCRVTMTAEERPHNLAVSNGFLFIASVSSDLVTRFELLNGKGCPVQATETFITVAGTTLGIADIDVSF</sequence>
<gene>
    <name evidence="2" type="ORF">RMAR0315_LOCUS9371</name>
</gene>
<dbReference type="Gene3D" id="2.130.10.10">
    <property type="entry name" value="YVTN repeat-like/Quinoprotein amine dehydrogenase"/>
    <property type="match status" value="1"/>
</dbReference>
<evidence type="ECO:0000256" key="1">
    <source>
        <dbReference type="SAM" id="SignalP"/>
    </source>
</evidence>